<dbReference type="GeneID" id="107961708"/>
<dbReference type="AlphaFoldDB" id="A0A1U8PQ68"/>
<dbReference type="PANTHER" id="PTHR47481:SF10">
    <property type="entry name" value="COPIA-LIKE POLYPROTEIN_RETROTRANSPOSON"/>
    <property type="match status" value="1"/>
</dbReference>
<name>A0A1U8PQ68_GOSHI</name>
<keyword evidence="1" id="KW-1185">Reference proteome</keyword>
<protein>
    <recommendedName>
        <fullName evidence="3">Retrovirus-related Pol polyprotein from transposon TNT 1-94</fullName>
    </recommendedName>
</protein>
<dbReference type="Proteomes" id="UP000818029">
    <property type="component" value="Chromosome D04"/>
</dbReference>
<gene>
    <name evidence="2" type="primary">LOC107961708</name>
</gene>
<dbReference type="Pfam" id="PF14223">
    <property type="entry name" value="Retrotran_gag_2"/>
    <property type="match status" value="1"/>
</dbReference>
<proteinExistence type="predicted"/>
<organism evidence="1 2">
    <name type="scientific">Gossypium hirsutum</name>
    <name type="common">Upland cotton</name>
    <name type="synonym">Gossypium mexicanum</name>
    <dbReference type="NCBI Taxonomy" id="3635"/>
    <lineage>
        <taxon>Eukaryota</taxon>
        <taxon>Viridiplantae</taxon>
        <taxon>Streptophyta</taxon>
        <taxon>Embryophyta</taxon>
        <taxon>Tracheophyta</taxon>
        <taxon>Spermatophyta</taxon>
        <taxon>Magnoliopsida</taxon>
        <taxon>eudicotyledons</taxon>
        <taxon>Gunneridae</taxon>
        <taxon>Pentapetalae</taxon>
        <taxon>rosids</taxon>
        <taxon>malvids</taxon>
        <taxon>Malvales</taxon>
        <taxon>Malvaceae</taxon>
        <taxon>Malvoideae</taxon>
        <taxon>Gossypium</taxon>
    </lineage>
</organism>
<dbReference type="KEGG" id="ghi:107961708"/>
<accession>A0A1U8PQ68</accession>
<evidence type="ECO:0000313" key="1">
    <source>
        <dbReference type="Proteomes" id="UP000818029"/>
    </source>
</evidence>
<dbReference type="RefSeq" id="XP_016753306.1">
    <property type="nucleotide sequence ID" value="XM_016897817.1"/>
</dbReference>
<dbReference type="SMR" id="A0A1U8PQ68"/>
<reference evidence="1" key="1">
    <citation type="journal article" date="2020" name="Nat. Genet.">
        <title>Genomic diversifications of five Gossypium allopolyploid species and their impact on cotton improvement.</title>
        <authorList>
            <person name="Chen Z.J."/>
            <person name="Sreedasyam A."/>
            <person name="Ando A."/>
            <person name="Song Q."/>
            <person name="De Santiago L.M."/>
            <person name="Hulse-Kemp A.M."/>
            <person name="Ding M."/>
            <person name="Ye W."/>
            <person name="Kirkbride R.C."/>
            <person name="Jenkins J."/>
            <person name="Plott C."/>
            <person name="Lovell J."/>
            <person name="Lin Y.M."/>
            <person name="Vaughn R."/>
            <person name="Liu B."/>
            <person name="Simpson S."/>
            <person name="Scheffler B.E."/>
            <person name="Wen L."/>
            <person name="Saski C.A."/>
            <person name="Grover C.E."/>
            <person name="Hu G."/>
            <person name="Conover J.L."/>
            <person name="Carlson J.W."/>
            <person name="Shu S."/>
            <person name="Boston L.B."/>
            <person name="Williams M."/>
            <person name="Peterson D.G."/>
            <person name="McGee K."/>
            <person name="Jones D.C."/>
            <person name="Wendel J.F."/>
            <person name="Stelly D.M."/>
            <person name="Grimwood J."/>
            <person name="Schmutz J."/>
        </authorList>
    </citation>
    <scope>NUCLEOTIDE SEQUENCE [LARGE SCALE GENOMIC DNA]</scope>
    <source>
        <strain evidence="1">cv. TM-1</strain>
    </source>
</reference>
<evidence type="ECO:0000313" key="2">
    <source>
        <dbReference type="RefSeq" id="XP_016753306.1"/>
    </source>
</evidence>
<dbReference type="PANTHER" id="PTHR47481">
    <property type="match status" value="1"/>
</dbReference>
<reference evidence="2" key="2">
    <citation type="submission" date="2025-08" db="UniProtKB">
        <authorList>
            <consortium name="RefSeq"/>
        </authorList>
    </citation>
    <scope>IDENTIFICATION</scope>
</reference>
<sequence>MATEAIPVVDTPQHSSNTGEAIHLQGHGSVVLQSIHYFSKHDTIKLGYGLEGFVLGTVPVPSLLIIGNEDDVLVHLKTAKNSFEIWMTIEKRFGVKSNFKILSMCHALYSLKKTNLTIKEYLSKVKSLSDTLIAADSLVTEQEQVSIILAGLLIEYESIRVISSATPMSLDLLTDMLLDCEARQMALLTEVPLQANLASHQKHDTVDSLKHTANSNNYIQEFKQGHRGQGWL</sequence>
<evidence type="ECO:0008006" key="3">
    <source>
        <dbReference type="Google" id="ProtNLM"/>
    </source>
</evidence>
<dbReference type="PaxDb" id="3635-A0A1U8PQ68"/>